<evidence type="ECO:0000256" key="8">
    <source>
        <dbReference type="RuleBase" id="RU362119"/>
    </source>
</evidence>
<evidence type="ECO:0000256" key="1">
    <source>
        <dbReference type="ARBA" id="ARBA00000815"/>
    </source>
</evidence>
<dbReference type="CDD" id="cd07409">
    <property type="entry name" value="MPP_CD73_N"/>
    <property type="match status" value="1"/>
</dbReference>
<name>A0AA88IAH2_ARTSF</name>
<sequence length="523" mass="56970">MTNSSCIFALALLCCFLETISSLNLTILHLNDFHSRFEPTDAYSGTCTQKLQTNKGCFGGIARLKAAIDQEREQVGNSILLKGGDAFQGTLYYTIHKWRVVSHFLNKLGMTAMAIGNHEFDDGPEGLEPFIKASTFPLLACNIQTPEDSILRGLIQGSTTLIINGTRIAIIGYTTTDTPTIASVGDTTFLDEIDAINSEIKPLKEQGIKVFIAVGHSGFQKDVEIAEKVPDIDVVVGGHTNTFLYTGLGPSVEEPEGPYPFVVTQESGKKVPVVQAFAFGKYLGRLIVVFNDDGELTDFKGSPLLLTQELPEDPEIKKELEPYSEKVQAIGGKVVGTTRVFLDGRRQNCRSRECSLGNLATDAFVNQFTKRKSPDAWSYVSIALLNGGGIRASIDETTSEGNITIKDIRTSFPFGNMIDVIELKGSTIVKILEQSVSNENLDLREGYGGFLQVSGILDFDAISGYVSENSPIWIGTEQRIMFRNVETTAEIEEAAELTSGSKNTVDISSSFTLAGLFFILVSS</sequence>
<dbReference type="InterPro" id="IPR006179">
    <property type="entry name" value="5_nucleotidase/apyrase"/>
</dbReference>
<dbReference type="GO" id="GO:0006196">
    <property type="term" value="P:AMP catabolic process"/>
    <property type="evidence" value="ECO:0007669"/>
    <property type="project" value="TreeGrafter"/>
</dbReference>
<dbReference type="Pfam" id="PF02872">
    <property type="entry name" value="5_nucleotid_C"/>
    <property type="match status" value="1"/>
</dbReference>
<keyword evidence="5 8" id="KW-0732">Signal</keyword>
<dbReference type="EC" id="3.1.3.5" evidence="3"/>
<dbReference type="InterPro" id="IPR004843">
    <property type="entry name" value="Calcineurin-like_PHP"/>
</dbReference>
<dbReference type="GO" id="GO:0008253">
    <property type="term" value="F:5'-nucleotidase activity"/>
    <property type="evidence" value="ECO:0007669"/>
    <property type="project" value="UniProtKB-EC"/>
</dbReference>
<comment type="catalytic activity">
    <reaction evidence="1">
        <text>a ribonucleoside 5'-phosphate + H2O = a ribonucleoside + phosphate</text>
        <dbReference type="Rhea" id="RHEA:12484"/>
        <dbReference type="ChEBI" id="CHEBI:15377"/>
        <dbReference type="ChEBI" id="CHEBI:18254"/>
        <dbReference type="ChEBI" id="CHEBI:43474"/>
        <dbReference type="ChEBI" id="CHEBI:58043"/>
        <dbReference type="EC" id="3.1.3.5"/>
    </reaction>
</comment>
<comment type="caution">
    <text evidence="11">The sequence shown here is derived from an EMBL/GenBank/DDBJ whole genome shotgun (WGS) entry which is preliminary data.</text>
</comment>
<dbReference type="EMBL" id="JAVRJZ010000001">
    <property type="protein sequence ID" value="KAK2727390.1"/>
    <property type="molecule type" value="Genomic_DNA"/>
</dbReference>
<dbReference type="PANTHER" id="PTHR11575:SF24">
    <property type="entry name" value="5'-NUCLEOTIDASE"/>
    <property type="match status" value="1"/>
</dbReference>
<feature type="domain" description="5'-Nucleotidase C-terminal" evidence="10">
    <location>
        <begin position="334"/>
        <end position="458"/>
    </location>
</feature>
<keyword evidence="4" id="KW-0479">Metal-binding</keyword>
<dbReference type="Gene3D" id="3.90.780.10">
    <property type="entry name" value="5'-Nucleotidase, C-terminal domain"/>
    <property type="match status" value="1"/>
</dbReference>
<evidence type="ECO:0000259" key="9">
    <source>
        <dbReference type="Pfam" id="PF00149"/>
    </source>
</evidence>
<keyword evidence="6 8" id="KW-0547">Nucleotide-binding</keyword>
<comment type="similarity">
    <text evidence="2 8">Belongs to the 5'-nucleotidase family.</text>
</comment>
<organism evidence="11 12">
    <name type="scientific">Artemia franciscana</name>
    <name type="common">Brine shrimp</name>
    <name type="synonym">Artemia sanfranciscana</name>
    <dbReference type="NCBI Taxonomy" id="6661"/>
    <lineage>
        <taxon>Eukaryota</taxon>
        <taxon>Metazoa</taxon>
        <taxon>Ecdysozoa</taxon>
        <taxon>Arthropoda</taxon>
        <taxon>Crustacea</taxon>
        <taxon>Branchiopoda</taxon>
        <taxon>Anostraca</taxon>
        <taxon>Artemiidae</taxon>
        <taxon>Artemia</taxon>
    </lineage>
</organism>
<dbReference type="InterPro" id="IPR008334">
    <property type="entry name" value="5'-Nucleotdase_C"/>
</dbReference>
<dbReference type="PRINTS" id="PR01607">
    <property type="entry name" value="APYRASEFAMLY"/>
</dbReference>
<accession>A0AA88IAH2</accession>
<dbReference type="Gene3D" id="3.60.21.10">
    <property type="match status" value="1"/>
</dbReference>
<reference evidence="11" key="1">
    <citation type="submission" date="2023-07" db="EMBL/GenBank/DDBJ databases">
        <title>Chromosome-level genome assembly of Artemia franciscana.</title>
        <authorList>
            <person name="Jo E."/>
        </authorList>
    </citation>
    <scope>NUCLEOTIDE SEQUENCE</scope>
    <source>
        <tissue evidence="11">Whole body</tissue>
    </source>
</reference>
<feature type="chain" id="PRO_5041516756" description="5'-nucleotidase" evidence="8">
    <location>
        <begin position="23"/>
        <end position="523"/>
    </location>
</feature>
<proteinExistence type="inferred from homology"/>
<evidence type="ECO:0000256" key="5">
    <source>
        <dbReference type="ARBA" id="ARBA00022729"/>
    </source>
</evidence>
<feature type="signal peptide" evidence="8">
    <location>
        <begin position="1"/>
        <end position="22"/>
    </location>
</feature>
<evidence type="ECO:0000313" key="12">
    <source>
        <dbReference type="Proteomes" id="UP001187531"/>
    </source>
</evidence>
<dbReference type="Proteomes" id="UP001187531">
    <property type="component" value="Unassembled WGS sequence"/>
</dbReference>
<dbReference type="AlphaFoldDB" id="A0AA88IAH2"/>
<dbReference type="PANTHER" id="PTHR11575">
    <property type="entry name" value="5'-NUCLEOTIDASE-RELATED"/>
    <property type="match status" value="1"/>
</dbReference>
<dbReference type="InterPro" id="IPR029052">
    <property type="entry name" value="Metallo-depent_PP-like"/>
</dbReference>
<evidence type="ECO:0000259" key="10">
    <source>
        <dbReference type="Pfam" id="PF02872"/>
    </source>
</evidence>
<keyword evidence="7 8" id="KW-0378">Hydrolase</keyword>
<evidence type="ECO:0000256" key="6">
    <source>
        <dbReference type="ARBA" id="ARBA00022741"/>
    </source>
</evidence>
<keyword evidence="12" id="KW-1185">Reference proteome</keyword>
<dbReference type="GO" id="GO:0046872">
    <property type="term" value="F:metal ion binding"/>
    <property type="evidence" value="ECO:0007669"/>
    <property type="project" value="UniProtKB-KW"/>
</dbReference>
<dbReference type="GO" id="GO:0005886">
    <property type="term" value="C:plasma membrane"/>
    <property type="evidence" value="ECO:0007669"/>
    <property type="project" value="TreeGrafter"/>
</dbReference>
<feature type="domain" description="Calcineurin-like phosphoesterase" evidence="9">
    <location>
        <begin position="26"/>
        <end position="240"/>
    </location>
</feature>
<dbReference type="SUPFAM" id="SSF55816">
    <property type="entry name" value="5'-nucleotidase (syn. UDP-sugar hydrolase), C-terminal domain"/>
    <property type="match status" value="1"/>
</dbReference>
<evidence type="ECO:0000256" key="4">
    <source>
        <dbReference type="ARBA" id="ARBA00022723"/>
    </source>
</evidence>
<dbReference type="InterPro" id="IPR036907">
    <property type="entry name" value="5'-Nucleotdase_C_sf"/>
</dbReference>
<dbReference type="SUPFAM" id="SSF56300">
    <property type="entry name" value="Metallo-dependent phosphatases"/>
    <property type="match status" value="1"/>
</dbReference>
<evidence type="ECO:0000256" key="2">
    <source>
        <dbReference type="ARBA" id="ARBA00006654"/>
    </source>
</evidence>
<evidence type="ECO:0000313" key="11">
    <source>
        <dbReference type="EMBL" id="KAK2727390.1"/>
    </source>
</evidence>
<evidence type="ECO:0000256" key="3">
    <source>
        <dbReference type="ARBA" id="ARBA00012643"/>
    </source>
</evidence>
<evidence type="ECO:0000256" key="7">
    <source>
        <dbReference type="ARBA" id="ARBA00022801"/>
    </source>
</evidence>
<protein>
    <recommendedName>
        <fullName evidence="3">5'-nucleotidase</fullName>
        <ecNumber evidence="3">3.1.3.5</ecNumber>
    </recommendedName>
</protein>
<gene>
    <name evidence="11" type="ORF">QYM36_008025</name>
</gene>
<dbReference type="Pfam" id="PF00149">
    <property type="entry name" value="Metallophos"/>
    <property type="match status" value="1"/>
</dbReference>
<dbReference type="GO" id="GO:0000166">
    <property type="term" value="F:nucleotide binding"/>
    <property type="evidence" value="ECO:0007669"/>
    <property type="project" value="UniProtKB-KW"/>
</dbReference>
<dbReference type="FunFam" id="3.60.21.10:FF:000020">
    <property type="entry name" value="NT5E isoform 4"/>
    <property type="match status" value="1"/>
</dbReference>